<comment type="similarity">
    <text evidence="7">Belongs to the CENP-H/MCM16 family.</text>
</comment>
<keyword evidence="4" id="KW-0995">Kinetochore</keyword>
<comment type="caution">
    <text evidence="10">The sequence shown here is derived from an EMBL/GenBank/DDBJ whole genome shotgun (WGS) entry which is preliminary data.</text>
</comment>
<gene>
    <name evidence="10" type="ORF">QBC36DRAFT_326544</name>
</gene>
<dbReference type="GO" id="GO:0007052">
    <property type="term" value="P:mitotic spindle organization"/>
    <property type="evidence" value="ECO:0007669"/>
    <property type="project" value="TreeGrafter"/>
</dbReference>
<evidence type="ECO:0000256" key="8">
    <source>
        <dbReference type="SAM" id="Coils"/>
    </source>
</evidence>
<reference evidence="10" key="2">
    <citation type="submission" date="2023-05" db="EMBL/GenBank/DDBJ databases">
        <authorList>
            <consortium name="Lawrence Berkeley National Laboratory"/>
            <person name="Steindorff A."/>
            <person name="Hensen N."/>
            <person name="Bonometti L."/>
            <person name="Westerberg I."/>
            <person name="Brannstrom I.O."/>
            <person name="Guillou S."/>
            <person name="Cros-Aarteil S."/>
            <person name="Calhoun S."/>
            <person name="Haridas S."/>
            <person name="Kuo A."/>
            <person name="Mondo S."/>
            <person name="Pangilinan J."/>
            <person name="Riley R."/>
            <person name="Labutti K."/>
            <person name="Andreopoulos B."/>
            <person name="Lipzen A."/>
            <person name="Chen C."/>
            <person name="Yanf M."/>
            <person name="Daum C."/>
            <person name="Ng V."/>
            <person name="Clum A."/>
            <person name="Ohm R."/>
            <person name="Martin F."/>
            <person name="Silar P."/>
            <person name="Natvig D."/>
            <person name="Lalanne C."/>
            <person name="Gautier V."/>
            <person name="Ament-Velasquez S.L."/>
            <person name="Kruys A."/>
            <person name="Hutchinson M.I."/>
            <person name="Powell A.J."/>
            <person name="Barry K."/>
            <person name="Miller A.N."/>
            <person name="Grigoriev I.V."/>
            <person name="Debuchy R."/>
            <person name="Gladieux P."/>
            <person name="Thoren M.H."/>
            <person name="Johannesson H."/>
        </authorList>
    </citation>
    <scope>NUCLEOTIDE SEQUENCE</scope>
    <source>
        <strain evidence="10">CBS 892.96</strain>
    </source>
</reference>
<evidence type="ECO:0000256" key="4">
    <source>
        <dbReference type="ARBA" id="ARBA00022838"/>
    </source>
</evidence>
<evidence type="ECO:0000256" key="6">
    <source>
        <dbReference type="ARBA" id="ARBA00023328"/>
    </source>
</evidence>
<dbReference type="Proteomes" id="UP001302321">
    <property type="component" value="Unassembled WGS sequence"/>
</dbReference>
<dbReference type="AlphaFoldDB" id="A0AAN6W9W5"/>
<dbReference type="GO" id="GO:0000776">
    <property type="term" value="C:kinetochore"/>
    <property type="evidence" value="ECO:0007669"/>
    <property type="project" value="UniProtKB-KW"/>
</dbReference>
<dbReference type="EMBL" id="MU866158">
    <property type="protein sequence ID" value="KAK4177680.1"/>
    <property type="molecule type" value="Genomic_DNA"/>
</dbReference>
<feature type="domain" description="Centromere protein H C-terminal" evidence="9">
    <location>
        <begin position="20"/>
        <end position="214"/>
    </location>
</feature>
<organism evidence="10 11">
    <name type="scientific">Triangularia setosa</name>
    <dbReference type="NCBI Taxonomy" id="2587417"/>
    <lineage>
        <taxon>Eukaryota</taxon>
        <taxon>Fungi</taxon>
        <taxon>Dikarya</taxon>
        <taxon>Ascomycota</taxon>
        <taxon>Pezizomycotina</taxon>
        <taxon>Sordariomycetes</taxon>
        <taxon>Sordariomycetidae</taxon>
        <taxon>Sordariales</taxon>
        <taxon>Podosporaceae</taxon>
        <taxon>Triangularia</taxon>
    </lineage>
</organism>
<evidence type="ECO:0000256" key="1">
    <source>
        <dbReference type="ARBA" id="ARBA00004123"/>
    </source>
</evidence>
<feature type="coiled-coil region" evidence="8">
    <location>
        <begin position="156"/>
        <end position="183"/>
    </location>
</feature>
<dbReference type="GO" id="GO:0043515">
    <property type="term" value="F:kinetochore binding"/>
    <property type="evidence" value="ECO:0007669"/>
    <property type="project" value="TreeGrafter"/>
</dbReference>
<dbReference type="InterPro" id="IPR040034">
    <property type="entry name" value="CENP-H"/>
</dbReference>
<accession>A0AAN6W9W5</accession>
<comment type="subcellular location">
    <subcellularLocation>
        <location evidence="2">Chromosome</location>
        <location evidence="2">Centromere</location>
        <location evidence="2">Kinetochore</location>
    </subcellularLocation>
    <subcellularLocation>
        <location evidence="1">Nucleus</location>
    </subcellularLocation>
</comment>
<evidence type="ECO:0000256" key="7">
    <source>
        <dbReference type="ARBA" id="ARBA00025735"/>
    </source>
</evidence>
<dbReference type="PANTHER" id="PTHR48122">
    <property type="entry name" value="CENTROMERE PROTEIN H"/>
    <property type="match status" value="1"/>
</dbReference>
<keyword evidence="3" id="KW-0158">Chromosome</keyword>
<proteinExistence type="inferred from homology"/>
<evidence type="ECO:0000313" key="10">
    <source>
        <dbReference type="EMBL" id="KAK4177680.1"/>
    </source>
</evidence>
<keyword evidence="6" id="KW-0137">Centromere</keyword>
<evidence type="ECO:0000256" key="5">
    <source>
        <dbReference type="ARBA" id="ARBA00023242"/>
    </source>
</evidence>
<evidence type="ECO:0000259" key="9">
    <source>
        <dbReference type="Pfam" id="PF05837"/>
    </source>
</evidence>
<evidence type="ECO:0000313" key="11">
    <source>
        <dbReference type="Proteomes" id="UP001302321"/>
    </source>
</evidence>
<keyword evidence="5" id="KW-0539">Nucleus</keyword>
<keyword evidence="8" id="KW-0175">Coiled coil</keyword>
<protein>
    <submittedName>
        <fullName evidence="10">Centromere protein H (CENP-H)-domain-containing protein</fullName>
    </submittedName>
</protein>
<evidence type="ECO:0000256" key="2">
    <source>
        <dbReference type="ARBA" id="ARBA00004629"/>
    </source>
</evidence>
<dbReference type="PANTHER" id="PTHR48122:SF1">
    <property type="entry name" value="CENTROMERE PROTEIN H"/>
    <property type="match status" value="1"/>
</dbReference>
<keyword evidence="11" id="KW-1185">Reference proteome</keyword>
<dbReference type="GO" id="GO:0005634">
    <property type="term" value="C:nucleus"/>
    <property type="evidence" value="ECO:0007669"/>
    <property type="project" value="UniProtKB-SubCell"/>
</dbReference>
<dbReference type="Pfam" id="PF05837">
    <property type="entry name" value="CENP-H"/>
    <property type="match status" value="1"/>
</dbReference>
<dbReference type="GO" id="GO:0007059">
    <property type="term" value="P:chromosome segregation"/>
    <property type="evidence" value="ECO:0007669"/>
    <property type="project" value="TreeGrafter"/>
</dbReference>
<dbReference type="GO" id="GO:0051382">
    <property type="term" value="P:kinetochore assembly"/>
    <property type="evidence" value="ECO:0007669"/>
    <property type="project" value="InterPro"/>
</dbReference>
<name>A0AAN6W9W5_9PEZI</name>
<sequence>MATIDVPASIAEFSQAEAGVLELYDRVLQLQLQLAVLGAREHHTQEVKGPTDGRTRLLEAKATLSLRDRVVESVVIVQPTLKAVHHATHASPVEKDLLSHIEQRDHAAKRTAEHCSALYSAKESFAKVEVEYLETKQQNIELASEALHLAAENVGQELASIENVQLKRELDILETQVKTTRQKWRVMKGTASAIVAGSGVDWVRDERLRELVLDIDD</sequence>
<reference evidence="10" key="1">
    <citation type="journal article" date="2023" name="Mol. Phylogenet. Evol.">
        <title>Genome-scale phylogeny and comparative genomics of the fungal order Sordariales.</title>
        <authorList>
            <person name="Hensen N."/>
            <person name="Bonometti L."/>
            <person name="Westerberg I."/>
            <person name="Brannstrom I.O."/>
            <person name="Guillou S."/>
            <person name="Cros-Aarteil S."/>
            <person name="Calhoun S."/>
            <person name="Haridas S."/>
            <person name="Kuo A."/>
            <person name="Mondo S."/>
            <person name="Pangilinan J."/>
            <person name="Riley R."/>
            <person name="LaButti K."/>
            <person name="Andreopoulos B."/>
            <person name="Lipzen A."/>
            <person name="Chen C."/>
            <person name="Yan M."/>
            <person name="Daum C."/>
            <person name="Ng V."/>
            <person name="Clum A."/>
            <person name="Steindorff A."/>
            <person name="Ohm R.A."/>
            <person name="Martin F."/>
            <person name="Silar P."/>
            <person name="Natvig D.O."/>
            <person name="Lalanne C."/>
            <person name="Gautier V."/>
            <person name="Ament-Velasquez S.L."/>
            <person name="Kruys A."/>
            <person name="Hutchinson M.I."/>
            <person name="Powell A.J."/>
            <person name="Barry K."/>
            <person name="Miller A.N."/>
            <person name="Grigoriev I.V."/>
            <person name="Debuchy R."/>
            <person name="Gladieux P."/>
            <person name="Hiltunen Thoren M."/>
            <person name="Johannesson H."/>
        </authorList>
    </citation>
    <scope>NUCLEOTIDE SEQUENCE</scope>
    <source>
        <strain evidence="10">CBS 892.96</strain>
    </source>
</reference>
<dbReference type="InterPro" id="IPR008426">
    <property type="entry name" value="CENP-H_C"/>
</dbReference>
<evidence type="ECO:0000256" key="3">
    <source>
        <dbReference type="ARBA" id="ARBA00022454"/>
    </source>
</evidence>